<protein>
    <submittedName>
        <fullName evidence="2">Uncharacterized protein</fullName>
    </submittedName>
</protein>
<sequence>MLRYLHLHVIVQTIRQWTAKAFTWSRGMATASYGRVSERRKTQLKWLALVLFVFAAALTARQTFMQALGRTFVNMEFAAIWSADENEALDNNNFPGALVVDWVNRNLSDDDKVLVYRQAEFAYYVDNNWVYDFDPKIIDLYETAETKAAAFDYLKSLGITHIFVPNYMPATLYNTPVARVIGDPTYSRELYVHSAMRIYELYETPQDWQCVPQPQTQNWAQGIIGARTTFETAGGLFEPELDTANLQTFTIFEDEMSLRNGRITEPFGAGALDDGTLILAWTENMLDRIGLLSGYGPLHLAPATQIDPNAIDNVKMTFDVEGEGFLEIWLYEYDRLGAVSSRRIWDAILSPDKGTLNVEAQASFLSTTRSYRILVMNGGTASGYASVFGLDLCGFKTGTALRIDSPPVEGFERFMAFDFKPRLDRDIDQDGGTIMIGTDCHELDWFCRKIDLASPGSRLLMRDGGSDDSLQTRMPIASGFTVTTGELHTGFRTLFQCRLGRSKWYLERSPARDGFFEHYIMRFQKHFQPAGNDADDRMARLSMDFQAAPNTIVDAAMLWIDADGKENCYFLGEQVIEDGQDDLTWTFPIPVDASGFTYAFSASHGLKTYINIDVRNARLDAAPEGSGLLPPIRRLRDSGT</sequence>
<dbReference type="EMBL" id="BSNJ01000008">
    <property type="protein sequence ID" value="GLQ21962.1"/>
    <property type="molecule type" value="Genomic_DNA"/>
</dbReference>
<gene>
    <name evidence="2" type="ORF">GCM10007854_29170</name>
</gene>
<dbReference type="Proteomes" id="UP001161390">
    <property type="component" value="Unassembled WGS sequence"/>
</dbReference>
<evidence type="ECO:0000313" key="3">
    <source>
        <dbReference type="Proteomes" id="UP001161390"/>
    </source>
</evidence>
<keyword evidence="1" id="KW-0812">Transmembrane</keyword>
<proteinExistence type="predicted"/>
<reference evidence="2" key="1">
    <citation type="journal article" date="2014" name="Int. J. Syst. Evol. Microbiol.">
        <title>Complete genome of a new Firmicutes species belonging to the dominant human colonic microbiota ('Ruminococcus bicirculans') reveals two chromosomes and a selective capacity to utilize plant glucans.</title>
        <authorList>
            <consortium name="NISC Comparative Sequencing Program"/>
            <person name="Wegmann U."/>
            <person name="Louis P."/>
            <person name="Goesmann A."/>
            <person name="Henrissat B."/>
            <person name="Duncan S.H."/>
            <person name="Flint H.J."/>
        </authorList>
    </citation>
    <scope>NUCLEOTIDE SEQUENCE</scope>
    <source>
        <strain evidence="2">NBRC 108216</strain>
    </source>
</reference>
<accession>A0ABQ5V4Q0</accession>
<evidence type="ECO:0000256" key="1">
    <source>
        <dbReference type="SAM" id="Phobius"/>
    </source>
</evidence>
<feature type="transmembrane region" description="Helical" evidence="1">
    <location>
        <begin position="44"/>
        <end position="64"/>
    </location>
</feature>
<keyword evidence="1" id="KW-1133">Transmembrane helix</keyword>
<evidence type="ECO:0000313" key="2">
    <source>
        <dbReference type="EMBL" id="GLQ21962.1"/>
    </source>
</evidence>
<organism evidence="2 3">
    <name type="scientific">Algimonas porphyrae</name>
    <dbReference type="NCBI Taxonomy" id="1128113"/>
    <lineage>
        <taxon>Bacteria</taxon>
        <taxon>Pseudomonadati</taxon>
        <taxon>Pseudomonadota</taxon>
        <taxon>Alphaproteobacteria</taxon>
        <taxon>Maricaulales</taxon>
        <taxon>Robiginitomaculaceae</taxon>
        <taxon>Algimonas</taxon>
    </lineage>
</organism>
<name>A0ABQ5V4Q0_9PROT</name>
<dbReference type="RefSeq" id="WP_371398669.1">
    <property type="nucleotide sequence ID" value="NZ_CP163424.1"/>
</dbReference>
<keyword evidence="1" id="KW-0472">Membrane</keyword>
<comment type="caution">
    <text evidence="2">The sequence shown here is derived from an EMBL/GenBank/DDBJ whole genome shotgun (WGS) entry which is preliminary data.</text>
</comment>
<keyword evidence="3" id="KW-1185">Reference proteome</keyword>
<reference evidence="2" key="2">
    <citation type="submission" date="2023-01" db="EMBL/GenBank/DDBJ databases">
        <title>Draft genome sequence of Algimonas porphyrae strain NBRC 108216.</title>
        <authorList>
            <person name="Sun Q."/>
            <person name="Mori K."/>
        </authorList>
    </citation>
    <scope>NUCLEOTIDE SEQUENCE</scope>
    <source>
        <strain evidence="2">NBRC 108216</strain>
    </source>
</reference>